<dbReference type="EMBL" id="RRAZ01000021">
    <property type="protein sequence ID" value="RRH72784.1"/>
    <property type="molecule type" value="Genomic_DNA"/>
</dbReference>
<dbReference type="Proteomes" id="UP000282125">
    <property type="component" value="Unassembled WGS sequence"/>
</dbReference>
<name>A0A3P3DG19_9RHOB</name>
<dbReference type="RefSeq" id="WP_124965614.1">
    <property type="nucleotide sequence ID" value="NZ_RRAZ01000021.1"/>
</dbReference>
<dbReference type="Gene3D" id="3.90.226.10">
    <property type="entry name" value="2-enoyl-CoA Hydratase, Chain A, domain 1"/>
    <property type="match status" value="1"/>
</dbReference>
<keyword evidence="2" id="KW-0456">Lyase</keyword>
<evidence type="ECO:0000256" key="3">
    <source>
        <dbReference type="RuleBase" id="RU003707"/>
    </source>
</evidence>
<dbReference type="CDD" id="cd06558">
    <property type="entry name" value="crotonase-like"/>
    <property type="match status" value="1"/>
</dbReference>
<sequence length="264" mass="28538">MHKPYLSVTEDDGIAIVTLSRPEKRNAIDEASVNEIEAWFANIPKHIRVVLMKAEGDHFCAGLDLREHHDKVRSGVEFMRVCQGWHRAFDRIQHSGVPVVAVMQGAVVGGGLELASAAHVRVADTSTYFALPEGTRGIFTGGGATVRTARIITPGRMVEMMLTGRVVDVHEGKAMGLCHYICDAAKGDKPAAELGMELARKIAGNAPLSNYAIVTGIHKIADMSATDGLYTEGLIMAMVQSGEDVQTRLGDFVHKRAHKVTLEG</sequence>
<comment type="similarity">
    <text evidence="1 3">Belongs to the enoyl-CoA hydratase/isomerase family.</text>
</comment>
<dbReference type="GO" id="GO:0016829">
    <property type="term" value="F:lyase activity"/>
    <property type="evidence" value="ECO:0007669"/>
    <property type="project" value="UniProtKB-KW"/>
</dbReference>
<evidence type="ECO:0000256" key="2">
    <source>
        <dbReference type="ARBA" id="ARBA00023239"/>
    </source>
</evidence>
<evidence type="ECO:0000313" key="5">
    <source>
        <dbReference type="Proteomes" id="UP000282125"/>
    </source>
</evidence>
<dbReference type="AlphaFoldDB" id="A0A3P3DG19"/>
<dbReference type="Pfam" id="PF00378">
    <property type="entry name" value="ECH_1"/>
    <property type="match status" value="1"/>
</dbReference>
<organism evidence="4 5">
    <name type="scientific">Falsigemmobacter faecalis</name>
    <dbReference type="NCBI Taxonomy" id="2488730"/>
    <lineage>
        <taxon>Bacteria</taxon>
        <taxon>Pseudomonadati</taxon>
        <taxon>Pseudomonadota</taxon>
        <taxon>Alphaproteobacteria</taxon>
        <taxon>Rhodobacterales</taxon>
        <taxon>Paracoccaceae</taxon>
        <taxon>Falsigemmobacter</taxon>
    </lineage>
</organism>
<dbReference type="PROSITE" id="PS00166">
    <property type="entry name" value="ENOYL_COA_HYDRATASE"/>
    <property type="match status" value="1"/>
</dbReference>
<dbReference type="InterPro" id="IPR001753">
    <property type="entry name" value="Enoyl-CoA_hydra/iso"/>
</dbReference>
<gene>
    <name evidence="4" type="ORF">EG244_14005</name>
</gene>
<reference evidence="4 5" key="1">
    <citation type="submission" date="2018-11" db="EMBL/GenBank/DDBJ databases">
        <title>Gemmobacter sp. nov., YIM 102744-1 draft genome.</title>
        <authorList>
            <person name="Li G."/>
            <person name="Jiang Y."/>
        </authorList>
    </citation>
    <scope>NUCLEOTIDE SEQUENCE [LARGE SCALE GENOMIC DNA]</scope>
    <source>
        <strain evidence="4 5">YIM 102744-1</strain>
    </source>
</reference>
<dbReference type="InterPro" id="IPR018376">
    <property type="entry name" value="Enoyl-CoA_hyd/isom_CS"/>
</dbReference>
<dbReference type="SUPFAM" id="SSF52096">
    <property type="entry name" value="ClpP/crotonase"/>
    <property type="match status" value="1"/>
</dbReference>
<dbReference type="Gene3D" id="1.10.12.10">
    <property type="entry name" value="Lyase 2-enoyl-coa Hydratase, Chain A, domain 2"/>
    <property type="match status" value="1"/>
</dbReference>
<dbReference type="PANTHER" id="PTHR11941">
    <property type="entry name" value="ENOYL-COA HYDRATASE-RELATED"/>
    <property type="match status" value="1"/>
</dbReference>
<evidence type="ECO:0000256" key="1">
    <source>
        <dbReference type="ARBA" id="ARBA00005254"/>
    </source>
</evidence>
<keyword evidence="5" id="KW-1185">Reference proteome</keyword>
<dbReference type="InterPro" id="IPR029045">
    <property type="entry name" value="ClpP/crotonase-like_dom_sf"/>
</dbReference>
<proteinExistence type="inferred from homology"/>
<dbReference type="PANTHER" id="PTHR11941:SF54">
    <property type="entry name" value="ENOYL-COA HYDRATASE, MITOCHONDRIAL"/>
    <property type="match status" value="1"/>
</dbReference>
<dbReference type="OrthoDB" id="5730382at2"/>
<dbReference type="UniPathway" id="UPA00659"/>
<dbReference type="GO" id="GO:0006635">
    <property type="term" value="P:fatty acid beta-oxidation"/>
    <property type="evidence" value="ECO:0007669"/>
    <property type="project" value="UniProtKB-UniPathway"/>
</dbReference>
<dbReference type="InterPro" id="IPR014748">
    <property type="entry name" value="Enoyl-CoA_hydra_C"/>
</dbReference>
<protein>
    <submittedName>
        <fullName evidence="4">Crotonase/enoyl-CoA hydratase family protein</fullName>
    </submittedName>
</protein>
<accession>A0A3P3DG19</accession>
<comment type="caution">
    <text evidence="4">The sequence shown here is derived from an EMBL/GenBank/DDBJ whole genome shotgun (WGS) entry which is preliminary data.</text>
</comment>
<evidence type="ECO:0000313" key="4">
    <source>
        <dbReference type="EMBL" id="RRH72784.1"/>
    </source>
</evidence>
<dbReference type="NCBIfam" id="NF006013">
    <property type="entry name" value="PRK08150.1"/>
    <property type="match status" value="1"/>
</dbReference>